<reference evidence="2 3" key="1">
    <citation type="submission" date="2012-10" db="EMBL/GenBank/DDBJ databases">
        <authorList>
            <person name="Zafar N."/>
            <person name="Inman J."/>
            <person name="Hall N."/>
            <person name="Lorenzi H."/>
            <person name="Caler E."/>
        </authorList>
    </citation>
    <scope>NUCLEOTIDE SEQUENCE [LARGE SCALE GENOMIC DNA]</scope>
    <source>
        <strain evidence="2 3">IP1</strain>
    </source>
</reference>
<protein>
    <submittedName>
        <fullName evidence="2">Uncharacterized protein</fullName>
    </submittedName>
</protein>
<proteinExistence type="predicted"/>
<organism evidence="2 3">
    <name type="scientific">Entamoeba invadens IP1</name>
    <dbReference type="NCBI Taxonomy" id="370355"/>
    <lineage>
        <taxon>Eukaryota</taxon>
        <taxon>Amoebozoa</taxon>
        <taxon>Evosea</taxon>
        <taxon>Archamoebae</taxon>
        <taxon>Mastigamoebida</taxon>
        <taxon>Entamoebidae</taxon>
        <taxon>Entamoeba</taxon>
    </lineage>
</organism>
<accession>A0A0A1TX58</accession>
<evidence type="ECO:0000313" key="2">
    <source>
        <dbReference type="EMBL" id="ELP85842.1"/>
    </source>
</evidence>
<dbReference type="KEGG" id="eiv:EIN_282130"/>
<keyword evidence="3" id="KW-1185">Reference proteome</keyword>
<feature type="signal peptide" evidence="1">
    <location>
        <begin position="1"/>
        <end position="16"/>
    </location>
</feature>
<evidence type="ECO:0000256" key="1">
    <source>
        <dbReference type="SAM" id="SignalP"/>
    </source>
</evidence>
<name>A0A0A1TX58_ENTIV</name>
<evidence type="ECO:0000313" key="3">
    <source>
        <dbReference type="Proteomes" id="UP000014680"/>
    </source>
</evidence>
<dbReference type="GeneID" id="14884836"/>
<dbReference type="VEuPathDB" id="AmoebaDB:EIN_282130"/>
<dbReference type="RefSeq" id="XP_004185188.1">
    <property type="nucleotide sequence ID" value="XM_004185140.1"/>
</dbReference>
<gene>
    <name evidence="2" type="ORF">EIN_282130</name>
</gene>
<feature type="chain" id="PRO_5001980029" evidence="1">
    <location>
        <begin position="17"/>
        <end position="262"/>
    </location>
</feature>
<dbReference type="AlphaFoldDB" id="A0A0A1TX58"/>
<dbReference type="EMBL" id="KB207030">
    <property type="protein sequence ID" value="ELP85842.1"/>
    <property type="molecule type" value="Genomic_DNA"/>
</dbReference>
<dbReference type="Proteomes" id="UP000014680">
    <property type="component" value="Unassembled WGS sequence"/>
</dbReference>
<sequence>MLFFGILLFFLQDTEAYHFTHGCYVQKRIEQVASRTKVLNFQLHKTKKVERRILRNLDQIYADLKTVTSREDKAYLAQQVDALQKQLQKTRLTKRTILRKMRNVTDNLSGAEREKIVRQNRLEHYVTHHKTNIYSEFEGAQNNLLRLENIYAVRAAKKISTYYAKIAYKNYRLRGITKSKKLKKLIRKTAKKTFLAVYKKATKIIEKETLRLGDVTLVENVLKRKIERMIQNAKFKYQVIKHKKSITKLIGKELAYRAARHI</sequence>
<keyword evidence="1" id="KW-0732">Signal</keyword>